<dbReference type="AlphaFoldDB" id="A0A6J4MST9"/>
<accession>A0A6J4MST9</accession>
<proteinExistence type="predicted"/>
<protein>
    <submittedName>
        <fullName evidence="1">Uncharacterized protein</fullName>
    </submittedName>
</protein>
<gene>
    <name evidence="1" type="ORF">AVDCRST_MAG93-8116</name>
</gene>
<reference evidence="1" key="1">
    <citation type="submission" date="2020-02" db="EMBL/GenBank/DDBJ databases">
        <authorList>
            <person name="Meier V. D."/>
        </authorList>
    </citation>
    <scope>NUCLEOTIDE SEQUENCE</scope>
    <source>
        <strain evidence="1">AVDCRST_MAG93</strain>
    </source>
</reference>
<evidence type="ECO:0000313" key="1">
    <source>
        <dbReference type="EMBL" id="CAA9367703.1"/>
    </source>
</evidence>
<organism evidence="1">
    <name type="scientific">uncultured Chloroflexia bacterium</name>
    <dbReference type="NCBI Taxonomy" id="1672391"/>
    <lineage>
        <taxon>Bacteria</taxon>
        <taxon>Bacillati</taxon>
        <taxon>Chloroflexota</taxon>
        <taxon>Chloroflexia</taxon>
        <taxon>environmental samples</taxon>
    </lineage>
</organism>
<dbReference type="EMBL" id="CADCTR010002735">
    <property type="protein sequence ID" value="CAA9367703.1"/>
    <property type="molecule type" value="Genomic_DNA"/>
</dbReference>
<sequence>MTADALGALALLVLMLLISGALAPLETLGWWAGWFGVAPEQQPVTPAVTPADTTTRTPAGHYLIFLSGIDSVSGESYAPREMQFVKRLHAELPDTEIIELFPYSVTNRALTGQRLFARVWRWVLARRLSGESLVGALINARNVWQVIVSADKRYGPMYNEGSAELILAGLARSSYQLGSGTPVTILGYSGGGQIAAGAAPQVKSVLQAPLVVISLAGVLSSDPGLSSIEHLYHLYGERDHVQRIGHIIFPGRWRITRNSSWNQAVAAGKITFMSMGPMKHTGAGGYFDAACKLPDGTDFLTATATRIASLVTSGQSQVAGNKATRVLSDAL</sequence>
<name>A0A6J4MST9_9CHLR</name>